<feature type="non-terminal residue" evidence="1">
    <location>
        <position position="1"/>
    </location>
</feature>
<name>A0A9N9NQV2_9GLOM</name>
<organism evidence="1 2">
    <name type="scientific">Racocetra fulgida</name>
    <dbReference type="NCBI Taxonomy" id="60492"/>
    <lineage>
        <taxon>Eukaryota</taxon>
        <taxon>Fungi</taxon>
        <taxon>Fungi incertae sedis</taxon>
        <taxon>Mucoromycota</taxon>
        <taxon>Glomeromycotina</taxon>
        <taxon>Glomeromycetes</taxon>
        <taxon>Diversisporales</taxon>
        <taxon>Gigasporaceae</taxon>
        <taxon>Racocetra</taxon>
    </lineage>
</organism>
<dbReference type="EMBL" id="CAJVPZ010035740">
    <property type="protein sequence ID" value="CAG8749753.1"/>
    <property type="molecule type" value="Genomic_DNA"/>
</dbReference>
<gene>
    <name evidence="1" type="ORF">RFULGI_LOCUS13511</name>
</gene>
<evidence type="ECO:0000313" key="1">
    <source>
        <dbReference type="EMBL" id="CAG8749753.1"/>
    </source>
</evidence>
<proteinExistence type="predicted"/>
<reference evidence="1" key="1">
    <citation type="submission" date="2021-06" db="EMBL/GenBank/DDBJ databases">
        <authorList>
            <person name="Kallberg Y."/>
            <person name="Tangrot J."/>
            <person name="Rosling A."/>
        </authorList>
    </citation>
    <scope>NUCLEOTIDE SEQUENCE</scope>
    <source>
        <strain evidence="1">IN212</strain>
    </source>
</reference>
<evidence type="ECO:0000313" key="2">
    <source>
        <dbReference type="Proteomes" id="UP000789396"/>
    </source>
</evidence>
<keyword evidence="2" id="KW-1185">Reference proteome</keyword>
<comment type="caution">
    <text evidence="1">The sequence shown here is derived from an EMBL/GenBank/DDBJ whole genome shotgun (WGS) entry which is preliminary data.</text>
</comment>
<dbReference type="Proteomes" id="UP000789396">
    <property type="component" value="Unassembled WGS sequence"/>
</dbReference>
<feature type="non-terminal residue" evidence="1">
    <location>
        <position position="45"/>
    </location>
</feature>
<accession>A0A9N9NQV2</accession>
<dbReference type="AlphaFoldDB" id="A0A9N9NQV2"/>
<protein>
    <submittedName>
        <fullName evidence="1">6236_t:CDS:1</fullName>
    </submittedName>
</protein>
<sequence length="45" mass="5022">STFSSAETVLTSSHNCYLKEEKELVVAGYPQIDDGPIVDNFQMEQ</sequence>